<proteinExistence type="predicted"/>
<feature type="non-terminal residue" evidence="2">
    <location>
        <position position="473"/>
    </location>
</feature>
<dbReference type="OrthoDB" id="194358at2759"/>
<dbReference type="InterPro" id="IPR010730">
    <property type="entry name" value="HET"/>
</dbReference>
<name>A0A6A6XKF3_9PLEO</name>
<reference evidence="2" key="1">
    <citation type="journal article" date="2020" name="Stud. Mycol.">
        <title>101 Dothideomycetes genomes: a test case for predicting lifestyles and emergence of pathogens.</title>
        <authorList>
            <person name="Haridas S."/>
            <person name="Albert R."/>
            <person name="Binder M."/>
            <person name="Bloem J."/>
            <person name="Labutti K."/>
            <person name="Salamov A."/>
            <person name="Andreopoulos B."/>
            <person name="Baker S."/>
            <person name="Barry K."/>
            <person name="Bills G."/>
            <person name="Bluhm B."/>
            <person name="Cannon C."/>
            <person name="Castanera R."/>
            <person name="Culley D."/>
            <person name="Daum C."/>
            <person name="Ezra D."/>
            <person name="Gonzalez J."/>
            <person name="Henrissat B."/>
            <person name="Kuo A."/>
            <person name="Liang C."/>
            <person name="Lipzen A."/>
            <person name="Lutzoni F."/>
            <person name="Magnuson J."/>
            <person name="Mondo S."/>
            <person name="Nolan M."/>
            <person name="Ohm R."/>
            <person name="Pangilinan J."/>
            <person name="Park H.-J."/>
            <person name="Ramirez L."/>
            <person name="Alfaro M."/>
            <person name="Sun H."/>
            <person name="Tritt A."/>
            <person name="Yoshinaga Y."/>
            <person name="Zwiers L.-H."/>
            <person name="Turgeon B."/>
            <person name="Goodwin S."/>
            <person name="Spatafora J."/>
            <person name="Crous P."/>
            <person name="Grigoriev I."/>
        </authorList>
    </citation>
    <scope>NUCLEOTIDE SEQUENCE</scope>
    <source>
        <strain evidence="2">CBS 109.77</strain>
    </source>
</reference>
<evidence type="ECO:0000313" key="3">
    <source>
        <dbReference type="Proteomes" id="UP000799757"/>
    </source>
</evidence>
<gene>
    <name evidence="2" type="ORF">K505DRAFT_236614</name>
</gene>
<dbReference type="PANTHER" id="PTHR24148:SF78">
    <property type="entry name" value="HETEROKARYON INCOMPATIBILITY DOMAIN-CONTAINING PROTEIN"/>
    <property type="match status" value="1"/>
</dbReference>
<sequence length="473" mass="53563">MEPNVPSPYLYQPLLAAPNSIRLLRLLPDTDKAEIRCEIFNYQLKAERSSGLYEALSYVWGNSPERKRLIIGGRNGAQAYLDVTTNLYAALRRLRDPDVERIVWVDAININQDDLEERGSQVQFMASIYSFASRVIVWLGEDDSGAAFELIREAADGHQQPENGSHGRKFGELVTLLKLQWFRRIWVLQEVAAARSVLFIFGHEEITGGVFCRGLQALKQHYEHDTTMQGLVGSIIQLVDWHPVHAGIKHVPGISKSSRLNILPLPELIDMFHSHSATDRRDKVYALLGMSTDSFDTTLLDADYNKPWSTLFRDLVQTILGPQVELTVSDSMELAIIRVKGFPLGIVTSVENNIDSSGRQRIRVESDPFPPVSQPDQPTWNAHWAIHSTTNSIEKGDILCLLQGAQAPTIVRVHKDHCSIISAAIRPPKKVWAMNVNRRGSRYGPHDVDMIEWSKISQQITEFPRDFLLTWNW</sequence>
<dbReference type="Proteomes" id="UP000799757">
    <property type="component" value="Unassembled WGS sequence"/>
</dbReference>
<dbReference type="PANTHER" id="PTHR24148">
    <property type="entry name" value="ANKYRIN REPEAT DOMAIN-CONTAINING PROTEIN 39 HOMOLOG-RELATED"/>
    <property type="match status" value="1"/>
</dbReference>
<dbReference type="Pfam" id="PF06985">
    <property type="entry name" value="HET"/>
    <property type="match status" value="1"/>
</dbReference>
<evidence type="ECO:0000313" key="2">
    <source>
        <dbReference type="EMBL" id="KAF2796919.1"/>
    </source>
</evidence>
<dbReference type="InterPro" id="IPR052895">
    <property type="entry name" value="HetReg/Transcr_Mod"/>
</dbReference>
<dbReference type="AlphaFoldDB" id="A0A6A6XKF3"/>
<feature type="domain" description="Heterokaryon incompatibility" evidence="1">
    <location>
        <begin position="53"/>
        <end position="190"/>
    </location>
</feature>
<accession>A0A6A6XKF3</accession>
<dbReference type="EMBL" id="MU001819">
    <property type="protein sequence ID" value="KAF2796919.1"/>
    <property type="molecule type" value="Genomic_DNA"/>
</dbReference>
<protein>
    <submittedName>
        <fullName evidence="2">HET-domain-containing protein</fullName>
    </submittedName>
</protein>
<evidence type="ECO:0000259" key="1">
    <source>
        <dbReference type="Pfam" id="PF06985"/>
    </source>
</evidence>
<organism evidence="2 3">
    <name type="scientific">Melanomma pulvis-pyrius CBS 109.77</name>
    <dbReference type="NCBI Taxonomy" id="1314802"/>
    <lineage>
        <taxon>Eukaryota</taxon>
        <taxon>Fungi</taxon>
        <taxon>Dikarya</taxon>
        <taxon>Ascomycota</taxon>
        <taxon>Pezizomycotina</taxon>
        <taxon>Dothideomycetes</taxon>
        <taxon>Pleosporomycetidae</taxon>
        <taxon>Pleosporales</taxon>
        <taxon>Melanommataceae</taxon>
        <taxon>Melanomma</taxon>
    </lineage>
</organism>
<keyword evidence="3" id="KW-1185">Reference proteome</keyword>